<dbReference type="PANTHER" id="PTHR43142">
    <property type="entry name" value="CARBOXYLIC ESTER HYDROLASE"/>
    <property type="match status" value="1"/>
</dbReference>
<dbReference type="EC" id="3.1.1.-" evidence="6"/>
<organism evidence="8 9">
    <name type="scientific">Anopheles farauti</name>
    <dbReference type="NCBI Taxonomy" id="69004"/>
    <lineage>
        <taxon>Eukaryota</taxon>
        <taxon>Metazoa</taxon>
        <taxon>Ecdysozoa</taxon>
        <taxon>Arthropoda</taxon>
        <taxon>Hexapoda</taxon>
        <taxon>Insecta</taxon>
        <taxon>Pterygota</taxon>
        <taxon>Neoptera</taxon>
        <taxon>Endopterygota</taxon>
        <taxon>Diptera</taxon>
        <taxon>Nematocera</taxon>
        <taxon>Culicoidea</taxon>
        <taxon>Culicidae</taxon>
        <taxon>Anophelinae</taxon>
        <taxon>Anopheles</taxon>
    </lineage>
</organism>
<accession>A0A182QSL8</accession>
<keyword evidence="9" id="KW-1185">Reference proteome</keyword>
<dbReference type="SUPFAM" id="SSF53474">
    <property type="entry name" value="alpha/beta-Hydrolases"/>
    <property type="match status" value="1"/>
</dbReference>
<dbReference type="GO" id="GO:0052689">
    <property type="term" value="F:carboxylic ester hydrolase activity"/>
    <property type="evidence" value="ECO:0007669"/>
    <property type="project" value="UniProtKB-KW"/>
</dbReference>
<evidence type="ECO:0000256" key="1">
    <source>
        <dbReference type="ARBA" id="ARBA00005964"/>
    </source>
</evidence>
<protein>
    <recommendedName>
        <fullName evidence="6">Carboxylic ester hydrolase</fullName>
        <ecNumber evidence="6">3.1.1.-</ecNumber>
    </recommendedName>
</protein>
<dbReference type="InterPro" id="IPR029058">
    <property type="entry name" value="AB_hydrolase_fold"/>
</dbReference>
<keyword evidence="2" id="KW-0719">Serine esterase</keyword>
<evidence type="ECO:0000256" key="4">
    <source>
        <dbReference type="ARBA" id="ARBA00023157"/>
    </source>
</evidence>
<proteinExistence type="inferred from homology"/>
<dbReference type="AlphaFoldDB" id="A0A182QSL8"/>
<dbReference type="Pfam" id="PF00135">
    <property type="entry name" value="COesterase"/>
    <property type="match status" value="1"/>
</dbReference>
<evidence type="ECO:0000256" key="2">
    <source>
        <dbReference type="ARBA" id="ARBA00022487"/>
    </source>
</evidence>
<dbReference type="Gene3D" id="3.40.50.1820">
    <property type="entry name" value="alpha/beta hydrolase"/>
    <property type="match status" value="1"/>
</dbReference>
<keyword evidence="3 6" id="KW-0378">Hydrolase</keyword>
<comment type="similarity">
    <text evidence="1 6">Belongs to the type-B carboxylesterase/lipase family.</text>
</comment>
<evidence type="ECO:0000313" key="9">
    <source>
        <dbReference type="Proteomes" id="UP000075886"/>
    </source>
</evidence>
<dbReference type="Proteomes" id="UP000075886">
    <property type="component" value="Unassembled WGS sequence"/>
</dbReference>
<reference evidence="8" key="2">
    <citation type="submission" date="2020-05" db="UniProtKB">
        <authorList>
            <consortium name="EnsemblMetazoa"/>
        </authorList>
    </citation>
    <scope>IDENTIFICATION</scope>
    <source>
        <strain evidence="8">FAR1</strain>
    </source>
</reference>
<name>A0A182QSL8_9DIPT</name>
<evidence type="ECO:0000256" key="6">
    <source>
        <dbReference type="RuleBase" id="RU361235"/>
    </source>
</evidence>
<evidence type="ECO:0000256" key="3">
    <source>
        <dbReference type="ARBA" id="ARBA00022801"/>
    </source>
</evidence>
<dbReference type="EMBL" id="AXCN02000581">
    <property type="status" value="NOT_ANNOTATED_CDS"/>
    <property type="molecule type" value="Genomic_DNA"/>
</dbReference>
<dbReference type="InterPro" id="IPR002018">
    <property type="entry name" value="CarbesteraseB"/>
</dbReference>
<evidence type="ECO:0000313" key="8">
    <source>
        <dbReference type="EnsemblMetazoa" id="AFAF016010-PA"/>
    </source>
</evidence>
<dbReference type="EnsemblMetazoa" id="AFAF016010-RA">
    <property type="protein sequence ID" value="AFAF016010-PA"/>
    <property type="gene ID" value="AFAF016010"/>
</dbReference>
<dbReference type="InterPro" id="IPR019826">
    <property type="entry name" value="Carboxylesterase_B_AS"/>
</dbReference>
<dbReference type="PANTHER" id="PTHR43142:SF1">
    <property type="entry name" value="CARBOXYLIC ESTER HYDROLASE"/>
    <property type="match status" value="1"/>
</dbReference>
<keyword evidence="4" id="KW-1015">Disulfide bond</keyword>
<keyword evidence="5" id="KW-0325">Glycoprotein</keyword>
<dbReference type="VEuPathDB" id="VectorBase:AFAF016010"/>
<evidence type="ECO:0000256" key="5">
    <source>
        <dbReference type="ARBA" id="ARBA00023180"/>
    </source>
</evidence>
<dbReference type="PROSITE" id="PS00122">
    <property type="entry name" value="CARBOXYLESTERASE_B_1"/>
    <property type="match status" value="1"/>
</dbReference>
<sequence>MGLKDQRMALRWVQTHIGRFGGDAGNVTLFGESAGGVSAHLHSLSEESRPLFQKLICQSGVATSPITFQRDPESKTRRLAEYFGCPADASDSDVLETLMNVKPELLAKSQKEALTPHEKTLDSMYPFRPVIERPDSIDPIVTEPVLDLFRRRKRTTTIVPMIIGVTNEEALYKINTFRQHLQRYQDDPCRFIPDSLNVAAEERSEVAQRIVQFYCGADGVCLEKELELSRIFTDVFYLIPAVQTAEMLLDNQQGPIYFYNFAADTELNKFRRLWKVPMEHRGASHADDVCYLFGSSFFRTDAIGMGTEAWKLRDAMCRMWTDFAKTGVPQLGEDGELEWTSLQQPVPGKSLNLSVLEIGSKTSMVQNHLPERVGFWRDLFMKYNNC</sequence>
<feature type="domain" description="Carboxylesterase type B" evidence="7">
    <location>
        <begin position="1"/>
        <end position="376"/>
    </location>
</feature>
<reference evidence="9" key="1">
    <citation type="submission" date="2014-01" db="EMBL/GenBank/DDBJ databases">
        <title>The Genome Sequence of Anopheles farauti FAR1 (V2).</title>
        <authorList>
            <consortium name="The Broad Institute Genomics Platform"/>
            <person name="Neafsey D.E."/>
            <person name="Besansky N."/>
            <person name="Howell P."/>
            <person name="Walton C."/>
            <person name="Young S.K."/>
            <person name="Zeng Q."/>
            <person name="Gargeya S."/>
            <person name="Fitzgerald M."/>
            <person name="Haas B."/>
            <person name="Abouelleil A."/>
            <person name="Allen A.W."/>
            <person name="Alvarado L."/>
            <person name="Arachchi H.M."/>
            <person name="Berlin A.M."/>
            <person name="Chapman S.B."/>
            <person name="Gainer-Dewar J."/>
            <person name="Goldberg J."/>
            <person name="Griggs A."/>
            <person name="Gujja S."/>
            <person name="Hansen M."/>
            <person name="Howarth C."/>
            <person name="Imamovic A."/>
            <person name="Ireland A."/>
            <person name="Larimer J."/>
            <person name="McCowan C."/>
            <person name="Murphy C."/>
            <person name="Pearson M."/>
            <person name="Poon T.W."/>
            <person name="Priest M."/>
            <person name="Roberts A."/>
            <person name="Saif S."/>
            <person name="Shea T."/>
            <person name="Sisk P."/>
            <person name="Sykes S."/>
            <person name="Wortman J."/>
            <person name="Nusbaum C."/>
            <person name="Birren B."/>
        </authorList>
    </citation>
    <scope>NUCLEOTIDE SEQUENCE [LARGE SCALE GENOMIC DNA]</scope>
    <source>
        <strain evidence="9">FAR1</strain>
    </source>
</reference>
<dbReference type="STRING" id="69004.A0A182QSL8"/>
<evidence type="ECO:0000259" key="7">
    <source>
        <dbReference type="Pfam" id="PF00135"/>
    </source>
</evidence>